<feature type="region of interest" description="Disordered" evidence="6">
    <location>
        <begin position="1"/>
        <end position="49"/>
    </location>
</feature>
<evidence type="ECO:0000256" key="1">
    <source>
        <dbReference type="ARBA" id="ARBA00023015"/>
    </source>
</evidence>
<reference evidence="9" key="1">
    <citation type="journal article" date="2016" name="Nature">
        <title>Genome evolution in the allotetraploid frog Xenopus laevis.</title>
        <authorList>
            <person name="Session A.M."/>
            <person name="Uno Y."/>
            <person name="Kwon T."/>
            <person name="Chapman J.A."/>
            <person name="Toyoda A."/>
            <person name="Takahashi S."/>
            <person name="Fukui A."/>
            <person name="Hikosaka A."/>
            <person name="Suzuki A."/>
            <person name="Kondo M."/>
            <person name="van Heeringen S.J."/>
            <person name="Quigley I."/>
            <person name="Heinz S."/>
            <person name="Ogino H."/>
            <person name="Ochi H."/>
            <person name="Hellsten U."/>
            <person name="Lyons J.B."/>
            <person name="Simakov O."/>
            <person name="Putnam N."/>
            <person name="Stites J."/>
            <person name="Kuroki Y."/>
            <person name="Tanaka T."/>
            <person name="Michiue T."/>
            <person name="Watanabe M."/>
            <person name="Bogdanovic O."/>
            <person name="Lister R."/>
            <person name="Georgiou G."/>
            <person name="Paranjpe S.S."/>
            <person name="van Kruijsbergen I."/>
            <person name="Shu S."/>
            <person name="Carlson J."/>
            <person name="Kinoshita T."/>
            <person name="Ohta Y."/>
            <person name="Mawaribuchi S."/>
            <person name="Jenkins J."/>
            <person name="Grimwood J."/>
            <person name="Schmutz J."/>
            <person name="Mitros T."/>
            <person name="Mozaffari S.V."/>
            <person name="Suzuki Y."/>
            <person name="Haramoto Y."/>
            <person name="Yamamoto T.S."/>
            <person name="Takagi C."/>
            <person name="Heald R."/>
            <person name="Miller K."/>
            <person name="Haudenschild C."/>
            <person name="Kitzman J."/>
            <person name="Nakayama T."/>
            <person name="Izutsu Y."/>
            <person name="Robert J."/>
            <person name="Fortriede J."/>
            <person name="Burns K."/>
            <person name="Lotay V."/>
            <person name="Karimi K."/>
            <person name="Yasuoka Y."/>
            <person name="Dichmann D.S."/>
            <person name="Flajnik M.F."/>
            <person name="Houston D.W."/>
            <person name="Shendure J."/>
            <person name="DuPasquier L."/>
            <person name="Vize P.D."/>
            <person name="Zorn A.M."/>
            <person name="Ito M."/>
            <person name="Marcotte E.M."/>
            <person name="Wallingford J.B."/>
            <person name="Ito Y."/>
            <person name="Asashima M."/>
            <person name="Ueno N."/>
            <person name="Matsuda Y."/>
            <person name="Veenstra G.J."/>
            <person name="Fujiyama A."/>
            <person name="Harland R.M."/>
            <person name="Taira M."/>
            <person name="Rokhsar D.S."/>
        </authorList>
    </citation>
    <scope>NUCLEOTIDE SEQUENCE [LARGE SCALE GENOMIC DNA]</scope>
    <source>
        <strain evidence="9">J</strain>
    </source>
</reference>
<gene>
    <name evidence="8" type="ORF">XELAEV_18045877mg</name>
</gene>
<dbReference type="GO" id="GO:0010833">
    <property type="term" value="P:telomere maintenance via telomere lengthening"/>
    <property type="evidence" value="ECO:0007669"/>
    <property type="project" value="UniProtKB-UniRule"/>
</dbReference>
<dbReference type="EMBL" id="CM004483">
    <property type="protein sequence ID" value="OCT59859.1"/>
    <property type="molecule type" value="Genomic_DNA"/>
</dbReference>
<keyword evidence="4 5" id="KW-0539">Nucleus</keyword>
<dbReference type="GO" id="GO:0042162">
    <property type="term" value="F:telomeric DNA binding"/>
    <property type="evidence" value="ECO:0007669"/>
    <property type="project" value="TreeGrafter"/>
</dbReference>
<comment type="function">
    <text evidence="5">Acts both as a regulator of telomere function and as a transcription regulator. Involved in the regulation of telomere length and protection as a component of the shelterin complex (telosome). Does not bind DNA directly: recruited to telomeric double-stranded 5'-TTAGGG-3' repeats via its interaction with terf2. Independently of its function in telomeres, also acts as a transcription regulator: recruited to extratelomeric 5'-TTAGGG-3' sites via its association with terf2 or other factors, and regulates gene expression.</text>
</comment>
<dbReference type="InterPro" id="IPR038104">
    <property type="entry name" value="Rap1_C_sf"/>
</dbReference>
<evidence type="ECO:0000256" key="6">
    <source>
        <dbReference type="SAM" id="MobiDB-lite"/>
    </source>
</evidence>
<feature type="compositionally biased region" description="Low complexity" evidence="6">
    <location>
        <begin position="33"/>
        <end position="43"/>
    </location>
</feature>
<feature type="domain" description="TRF2-interacting telomeric protein/Rap1 C-terminal" evidence="7">
    <location>
        <begin position="59"/>
        <end position="135"/>
    </location>
</feature>
<comment type="subcellular location">
    <subcellularLocation>
        <location evidence="5">Nucleus</location>
    </subcellularLocation>
    <subcellularLocation>
        <location evidence="5">Chromosome</location>
        <location evidence="5">Telomere</location>
    </subcellularLocation>
</comment>
<dbReference type="CDD" id="cd11653">
    <property type="entry name" value="rap1_RCT"/>
    <property type="match status" value="1"/>
</dbReference>
<accession>A0A974BS19</accession>
<keyword evidence="2 5" id="KW-0010">Activator</keyword>
<name>A0A974BS19_XENLA</name>
<proteinExistence type="inferred from homology"/>
<evidence type="ECO:0000256" key="4">
    <source>
        <dbReference type="ARBA" id="ARBA00023242"/>
    </source>
</evidence>
<dbReference type="OMA" id="MGEDPPG"/>
<dbReference type="Pfam" id="PF11626">
    <property type="entry name" value="Rap1_C"/>
    <property type="match status" value="1"/>
</dbReference>
<dbReference type="PANTHER" id="PTHR16466">
    <property type="entry name" value="TELOMERE REPEAT-BINDING FACTOR 2-INTERACTING PROTEIN 1"/>
    <property type="match status" value="1"/>
</dbReference>
<keyword evidence="5" id="KW-0779">Telomere</keyword>
<comment type="similarity">
    <text evidence="5">Belongs to the RAP1 family.</text>
</comment>
<dbReference type="GO" id="GO:0006355">
    <property type="term" value="P:regulation of DNA-templated transcription"/>
    <property type="evidence" value="ECO:0007669"/>
    <property type="project" value="UniProtKB-UniRule"/>
</dbReference>
<keyword evidence="5" id="KW-0158">Chromosome</keyword>
<evidence type="ECO:0000256" key="3">
    <source>
        <dbReference type="ARBA" id="ARBA00023163"/>
    </source>
</evidence>
<keyword evidence="3 5" id="KW-0804">Transcription</keyword>
<dbReference type="InterPro" id="IPR021661">
    <property type="entry name" value="Rap1_C"/>
</dbReference>
<keyword evidence="1 5" id="KW-0805">Transcription regulation</keyword>
<sequence>MEFEVEDTPEVPTRSFSLREFVMGEDPPGSDTQSQVDEVSSSPDDSESEGLQEALLGMMSEFKLRLRDVTQALLKNNGELSATRHFLRTGSRPDGFPIWMRKDDLELQKADAETQKRLIQKYGADNVAKRVAFLAS</sequence>
<organism evidence="8 9">
    <name type="scientific">Xenopus laevis</name>
    <name type="common">African clawed frog</name>
    <dbReference type="NCBI Taxonomy" id="8355"/>
    <lineage>
        <taxon>Eukaryota</taxon>
        <taxon>Metazoa</taxon>
        <taxon>Chordata</taxon>
        <taxon>Craniata</taxon>
        <taxon>Vertebrata</taxon>
        <taxon>Euteleostomi</taxon>
        <taxon>Amphibia</taxon>
        <taxon>Batrachia</taxon>
        <taxon>Anura</taxon>
        <taxon>Pipoidea</taxon>
        <taxon>Pipidae</taxon>
        <taxon>Xenopodinae</taxon>
        <taxon>Xenopus</taxon>
        <taxon>Xenopus</taxon>
    </lineage>
</organism>
<dbReference type="PANTHER" id="PTHR16466:SF6">
    <property type="entry name" value="TELOMERIC REPEAT-BINDING FACTOR 2-INTERACTING PROTEIN 1"/>
    <property type="match status" value="1"/>
</dbReference>
<comment type="subunit">
    <text evidence="5">Homodimer.</text>
</comment>
<dbReference type="AlphaFoldDB" id="A0A974BS19"/>
<dbReference type="InterPro" id="IPR039595">
    <property type="entry name" value="TE2IP/Rap1"/>
</dbReference>
<dbReference type="Gene3D" id="1.10.10.2170">
    <property type="match status" value="1"/>
</dbReference>
<protein>
    <recommendedName>
        <fullName evidence="5">Telomeric repeat-binding factor 2-interacting protein 1</fullName>
        <shortName evidence="5">TERF2-interacting telomeric protein 1</shortName>
    </recommendedName>
    <alternativeName>
        <fullName evidence="5">Repressor/activator protein 1 homolog</fullName>
    </alternativeName>
</protein>
<evidence type="ECO:0000256" key="5">
    <source>
        <dbReference type="RuleBase" id="RU367107"/>
    </source>
</evidence>
<dbReference type="GO" id="GO:0031848">
    <property type="term" value="P:protection from non-homologous end joining at telomere"/>
    <property type="evidence" value="ECO:0007669"/>
    <property type="project" value="TreeGrafter"/>
</dbReference>
<dbReference type="GO" id="GO:0070187">
    <property type="term" value="C:shelterin complex"/>
    <property type="evidence" value="ECO:0007669"/>
    <property type="project" value="TreeGrafter"/>
</dbReference>
<evidence type="ECO:0000313" key="8">
    <source>
        <dbReference type="EMBL" id="OCT59859.1"/>
    </source>
</evidence>
<dbReference type="FunFam" id="1.10.10.2170:FF:000001">
    <property type="entry name" value="Telomeric repeat-binding factor 2-interacting protein 1"/>
    <property type="match status" value="1"/>
</dbReference>
<evidence type="ECO:0000256" key="2">
    <source>
        <dbReference type="ARBA" id="ARBA00023159"/>
    </source>
</evidence>
<evidence type="ECO:0000313" key="9">
    <source>
        <dbReference type="Proteomes" id="UP000694892"/>
    </source>
</evidence>
<evidence type="ECO:0000259" key="7">
    <source>
        <dbReference type="Pfam" id="PF11626"/>
    </source>
</evidence>
<dbReference type="Proteomes" id="UP000694892">
    <property type="component" value="Chromosome 9_10S"/>
</dbReference>